<evidence type="ECO:0000313" key="1">
    <source>
        <dbReference type="EMBL" id="MDR6782605.1"/>
    </source>
</evidence>
<name>A0ACC6KTC7_9SPHI</name>
<dbReference type="Proteomes" id="UP001246858">
    <property type="component" value="Unassembled WGS sequence"/>
</dbReference>
<proteinExistence type="predicted"/>
<protein>
    <submittedName>
        <fullName evidence="1">Uncharacterized protein</fullName>
    </submittedName>
</protein>
<dbReference type="EMBL" id="JAVDTF010000001">
    <property type="protein sequence ID" value="MDR6782605.1"/>
    <property type="molecule type" value="Genomic_DNA"/>
</dbReference>
<comment type="caution">
    <text evidence="1">The sequence shown here is derived from an EMBL/GenBank/DDBJ whole genome shotgun (WGS) entry which is preliminary data.</text>
</comment>
<gene>
    <name evidence="1" type="ORF">J2X78_001157</name>
</gene>
<accession>A0ACC6KTC7</accession>
<organism evidence="1 2">
    <name type="scientific">Pedobacter africanus</name>
    <dbReference type="NCBI Taxonomy" id="151894"/>
    <lineage>
        <taxon>Bacteria</taxon>
        <taxon>Pseudomonadati</taxon>
        <taxon>Bacteroidota</taxon>
        <taxon>Sphingobacteriia</taxon>
        <taxon>Sphingobacteriales</taxon>
        <taxon>Sphingobacteriaceae</taxon>
        <taxon>Pedobacter</taxon>
    </lineage>
</organism>
<sequence>MNKLELNNFGVEELNTAEMTKTEGGALLNGWLGALLQPITATVGTVANDTFQFANKTVGTILSLLRSL</sequence>
<reference evidence="1" key="1">
    <citation type="submission" date="2023-07" db="EMBL/GenBank/DDBJ databases">
        <title>Sorghum-associated microbial communities from plants grown in Nebraska, USA.</title>
        <authorList>
            <person name="Schachtman D."/>
        </authorList>
    </citation>
    <scope>NUCLEOTIDE SEQUENCE</scope>
    <source>
        <strain evidence="1">2697</strain>
    </source>
</reference>
<evidence type="ECO:0000313" key="2">
    <source>
        <dbReference type="Proteomes" id="UP001246858"/>
    </source>
</evidence>
<keyword evidence="2" id="KW-1185">Reference proteome</keyword>